<dbReference type="OrthoDB" id="10692228at2759"/>
<feature type="region of interest" description="Disordered" evidence="2">
    <location>
        <begin position="836"/>
        <end position="958"/>
    </location>
</feature>
<organism evidence="3 4">
    <name type="scientific">Chlorella vulgaris</name>
    <name type="common">Green alga</name>
    <dbReference type="NCBI Taxonomy" id="3077"/>
    <lineage>
        <taxon>Eukaryota</taxon>
        <taxon>Viridiplantae</taxon>
        <taxon>Chlorophyta</taxon>
        <taxon>core chlorophytes</taxon>
        <taxon>Trebouxiophyceae</taxon>
        <taxon>Chlorellales</taxon>
        <taxon>Chlorellaceae</taxon>
        <taxon>Chlorella clade</taxon>
        <taxon>Chlorella</taxon>
    </lineage>
</organism>
<dbReference type="Proteomes" id="UP001055712">
    <property type="component" value="Unassembled WGS sequence"/>
</dbReference>
<evidence type="ECO:0000256" key="1">
    <source>
        <dbReference type="SAM" id="Coils"/>
    </source>
</evidence>
<accession>A0A9D4TQM9</accession>
<feature type="compositionally biased region" description="Low complexity" evidence="2">
    <location>
        <begin position="363"/>
        <end position="375"/>
    </location>
</feature>
<dbReference type="EMBL" id="SIDB01000006">
    <property type="protein sequence ID" value="KAI3431804.1"/>
    <property type="molecule type" value="Genomic_DNA"/>
</dbReference>
<evidence type="ECO:0000313" key="4">
    <source>
        <dbReference type="Proteomes" id="UP001055712"/>
    </source>
</evidence>
<feature type="region of interest" description="Disordered" evidence="2">
    <location>
        <begin position="149"/>
        <end position="423"/>
    </location>
</feature>
<feature type="coiled-coil region" evidence="1">
    <location>
        <begin position="1114"/>
        <end position="1165"/>
    </location>
</feature>
<evidence type="ECO:0000256" key="2">
    <source>
        <dbReference type="SAM" id="MobiDB-lite"/>
    </source>
</evidence>
<keyword evidence="4" id="KW-1185">Reference proteome</keyword>
<sequence length="1395" mass="143936">MAADGLYIVVAGHVNRDAITYGTLFIPAKKEGGRLQDASGFECPPYKWASILAVVHPKPAPDPAWKVGKTIPAGELISASALATYHLETNSGGKPGEAVYVPGTKVLGPVLKAAHGVDLLNMRPTLAKLRNGAMRIKKLGDDSWVETVYPETRLPPGSPPPQDSHSSAPDAEPATSSVRQGANILHELKKRPAAGCADGSGGPAGKKARTKPSAQHAAAAKGPSPPPSKSVGPAQPSPRTGQLRQQQQQQQTVVPRACLSGAGTSAQHAAAANGPSPPPSKFVGKAQRSTDQLRQQQQQQQQQQQTITIRAGLSGAGTSAQHAADAKFVGPAQHSPDPAVQLGRQQQQQQQTVMPVRAGLFGAGTSAQHAAAANGPTPPPSKSLGTAQHNPHSDQLRRQQQQQQLNHRVDQMMAGTSPAALEVDRLERQLKAAKRKAQEEEARRKAVVLEAAAAEAAAEKVAAAEQKAAVAEQAAAEKVAAAEQKAAAAEQAAAEKVAAAERKVAAAEQAAAEKVAAAKRDAAEKVKAAADEAAAAERDAAVKVKVAADEVAAAERDAAEKLKAAAVKVKAAADEAAAAERDAAVKVKVAAEKVAAAERKVAAAEQAAAEKVAAAKRDAAEKVKAAADEAAAAERDAAVKVKVAADEVAAAERDAAEKLKAAAVKVKAAADEAAAAERDAAVKVKVAAEKVAAAERKVAAAEQAAAEKVAAAKRDAAEKVKAAADEAAAAERDAAVKVKVAADEVAAAERDAAEKVKAAADEAAAAEQDAAVKVKAAAEKVAAAERDAAVKIAAAAEAADKAAAEQQRLQNVEPLAFRAESPCECNDMVPAAWSIPFPARDLRKKKRSSQADSRRPGSKSKQAPTAPPPPPPAWDNTVTDHSRFRLSAAEHAFRQTLRQGKPRLKSSAADAGQNSIMGLRHPPSEAQRESAPSAVGCWLNANNDGEDPSGSAGRRDSLEAMRRFVKELQRKHGLGGSSAAVAAAASLDVSSKDHHQQATAVLTNDGKQEDGGCDSNSSGRSQYEGDEESAPVSPTAVSTAKPPPAKTADQSNNRSEAGSDSEGEGHLGPAALRRVQQRLAAASLQRTQAACAIGCRRPKSSLDQGLLRAQGPAHQQQRQQERSLLERLAAAEAQLDRVGRLEEQLRESRAAVAALQEQSANMQAELDACISHSLHATTHLQAQLSRVLAARGLDAGCEQQQPPCNSGSPAPHTPAVSVAVVQARAVAEALLVAQQAQQLGGGTPVPPIDGTQCAGGVQAPQQRQAGDEKECPQPAGTQHPSAPHRDVLASVQLPSFKGFAELRRAAACKPLSRATAGKPQPEHTAVLLAGPPSSHGSGGSARPAGLAAEGMPHPGSVPQSLLQQLGVQNELHLAAERQAAGEQGFQWRPLSSAAS</sequence>
<feature type="compositionally biased region" description="Low complexity" evidence="2">
    <location>
        <begin position="295"/>
        <end position="305"/>
    </location>
</feature>
<reference evidence="3" key="1">
    <citation type="journal article" date="2019" name="Plant J.">
        <title>Chlorella vulgaris genome assembly and annotation reveals the molecular basis for metabolic acclimation to high light conditions.</title>
        <authorList>
            <person name="Cecchin M."/>
            <person name="Marcolungo L."/>
            <person name="Rossato M."/>
            <person name="Girolomoni L."/>
            <person name="Cosentino E."/>
            <person name="Cuine S."/>
            <person name="Li-Beisson Y."/>
            <person name="Delledonne M."/>
            <person name="Ballottari M."/>
        </authorList>
    </citation>
    <scope>NUCLEOTIDE SEQUENCE</scope>
    <source>
        <strain evidence="3">211/11P</strain>
    </source>
</reference>
<feature type="compositionally biased region" description="Low complexity" evidence="2">
    <location>
        <begin position="261"/>
        <end position="274"/>
    </location>
</feature>
<protein>
    <submittedName>
        <fullName evidence="3">Uncharacterized protein</fullName>
    </submittedName>
</protein>
<feature type="region of interest" description="Disordered" evidence="2">
    <location>
        <begin position="1330"/>
        <end position="1359"/>
    </location>
</feature>
<evidence type="ECO:0000313" key="3">
    <source>
        <dbReference type="EMBL" id="KAI3431804.1"/>
    </source>
</evidence>
<gene>
    <name evidence="3" type="ORF">D9Q98_010557</name>
</gene>
<feature type="compositionally biased region" description="Polar residues" evidence="2">
    <location>
        <begin position="1048"/>
        <end position="1058"/>
    </location>
</feature>
<keyword evidence="1" id="KW-0175">Coiled coil</keyword>
<name>A0A9D4TQM9_CHLVU</name>
<proteinExistence type="predicted"/>
<feature type="region of interest" description="Disordered" evidence="2">
    <location>
        <begin position="986"/>
        <end position="1067"/>
    </location>
</feature>
<feature type="compositionally biased region" description="Low complexity" evidence="2">
    <location>
        <begin position="1330"/>
        <end position="1345"/>
    </location>
</feature>
<feature type="coiled-coil region" evidence="1">
    <location>
        <begin position="423"/>
        <end position="769"/>
    </location>
</feature>
<comment type="caution">
    <text evidence="3">The sequence shown here is derived from an EMBL/GenBank/DDBJ whole genome shotgun (WGS) entry which is preliminary data.</text>
</comment>
<reference evidence="3" key="2">
    <citation type="submission" date="2020-11" db="EMBL/GenBank/DDBJ databases">
        <authorList>
            <person name="Cecchin M."/>
            <person name="Marcolungo L."/>
            <person name="Rossato M."/>
            <person name="Girolomoni L."/>
            <person name="Cosentino E."/>
            <person name="Cuine S."/>
            <person name="Li-Beisson Y."/>
            <person name="Delledonne M."/>
            <person name="Ballottari M."/>
        </authorList>
    </citation>
    <scope>NUCLEOTIDE SEQUENCE</scope>
    <source>
        <strain evidence="3">211/11P</strain>
        <tissue evidence="3">Whole cell</tissue>
    </source>
</reference>
<feature type="region of interest" description="Disordered" evidence="2">
    <location>
        <begin position="1242"/>
        <end position="1284"/>
    </location>
</feature>